<name>A0A6A1VK46_9ROSI</name>
<comment type="caution">
    <text evidence="1">The sequence shown here is derived from an EMBL/GenBank/DDBJ whole genome shotgun (WGS) entry which is preliminary data.</text>
</comment>
<evidence type="ECO:0000313" key="2">
    <source>
        <dbReference type="Proteomes" id="UP000516437"/>
    </source>
</evidence>
<dbReference type="Proteomes" id="UP000516437">
    <property type="component" value="Chromosome 5"/>
</dbReference>
<organism evidence="1 2">
    <name type="scientific">Morella rubra</name>
    <name type="common">Chinese bayberry</name>
    <dbReference type="NCBI Taxonomy" id="262757"/>
    <lineage>
        <taxon>Eukaryota</taxon>
        <taxon>Viridiplantae</taxon>
        <taxon>Streptophyta</taxon>
        <taxon>Embryophyta</taxon>
        <taxon>Tracheophyta</taxon>
        <taxon>Spermatophyta</taxon>
        <taxon>Magnoliopsida</taxon>
        <taxon>eudicotyledons</taxon>
        <taxon>Gunneridae</taxon>
        <taxon>Pentapetalae</taxon>
        <taxon>rosids</taxon>
        <taxon>fabids</taxon>
        <taxon>Fagales</taxon>
        <taxon>Myricaceae</taxon>
        <taxon>Morella</taxon>
    </lineage>
</organism>
<evidence type="ECO:0000313" key="1">
    <source>
        <dbReference type="EMBL" id="KAB1212975.1"/>
    </source>
</evidence>
<accession>A0A6A1VK46</accession>
<dbReference type="AlphaFoldDB" id="A0A6A1VK46"/>
<reference evidence="1 2" key="1">
    <citation type="journal article" date="2019" name="Plant Biotechnol. J.">
        <title>The red bayberry genome and genetic basis of sex determination.</title>
        <authorList>
            <person name="Jia H.M."/>
            <person name="Jia H.J."/>
            <person name="Cai Q.L."/>
            <person name="Wang Y."/>
            <person name="Zhao H.B."/>
            <person name="Yang W.F."/>
            <person name="Wang G.Y."/>
            <person name="Li Y.H."/>
            <person name="Zhan D.L."/>
            <person name="Shen Y.T."/>
            <person name="Niu Q.F."/>
            <person name="Chang L."/>
            <person name="Qiu J."/>
            <person name="Zhao L."/>
            <person name="Xie H.B."/>
            <person name="Fu W.Y."/>
            <person name="Jin J."/>
            <person name="Li X.W."/>
            <person name="Jiao Y."/>
            <person name="Zhou C.C."/>
            <person name="Tu T."/>
            <person name="Chai C.Y."/>
            <person name="Gao J.L."/>
            <person name="Fan L.J."/>
            <person name="van de Weg E."/>
            <person name="Wang J.Y."/>
            <person name="Gao Z.S."/>
        </authorList>
    </citation>
    <scope>NUCLEOTIDE SEQUENCE [LARGE SCALE GENOMIC DNA]</scope>
    <source>
        <tissue evidence="1">Leaves</tissue>
    </source>
</reference>
<gene>
    <name evidence="1" type="ORF">CJ030_MR5G025786</name>
</gene>
<keyword evidence="2" id="KW-1185">Reference proteome</keyword>
<protein>
    <submittedName>
        <fullName evidence="1">Uncharacterized protein</fullName>
    </submittedName>
</protein>
<proteinExistence type="predicted"/>
<sequence>MQPLWLFGFRPLRLVDEPSYFLWELEDRRNRLNKLQKSLYGYGVAEGITGIFIL</sequence>
<dbReference type="EMBL" id="RXIC02000023">
    <property type="protein sequence ID" value="KAB1212975.1"/>
    <property type="molecule type" value="Genomic_DNA"/>
</dbReference>